<protein>
    <recommendedName>
        <fullName evidence="4">O-antigen ligase domain-containing protein</fullName>
    </recommendedName>
</protein>
<reference evidence="3" key="1">
    <citation type="journal article" date="2019" name="Int. J. Syst. Evol. Microbiol.">
        <title>The Global Catalogue of Microorganisms (GCM) 10K type strain sequencing project: providing services to taxonomists for standard genome sequencing and annotation.</title>
        <authorList>
            <consortium name="The Broad Institute Genomics Platform"/>
            <consortium name="The Broad Institute Genome Sequencing Center for Infectious Disease"/>
            <person name="Wu L."/>
            <person name="Ma J."/>
        </authorList>
    </citation>
    <scope>NUCLEOTIDE SEQUENCE [LARGE SCALE GENOMIC DNA]</scope>
    <source>
        <strain evidence="3">CECT 7956</strain>
    </source>
</reference>
<sequence length="322" mass="37753">MEICIFPNNISFKKFLVFVSIGVLVSLIFGFSEFVLKNTLNFSFDELIPRPIVEDYSPFFLGKFIRVRSFVEESGHYAFYLELLFPITFYYLFYSDFSKIPQTLKNLYVLLFIVCFILTFSSAGIVIFGTFCLMFFIIYSIKKIRAINFKFGITIIFGLFFLFLSYIFFNKYLILELDFSLIEIFQTLTVDKVNSTTSGYDRSYRIENALEIIKDANLINIFFGFGPAAYDTNLIDPVIGLYFVLLFETGVFGLFFFIMFFVLTVINNFRIKNLALRNSLLISLLSGIVHYLFIGNYYYPWIWIVAALINLIARWDQRKLYI</sequence>
<organism evidence="2 3">
    <name type="scientific">Lacihabitans lacunae</name>
    <dbReference type="NCBI Taxonomy" id="1028214"/>
    <lineage>
        <taxon>Bacteria</taxon>
        <taxon>Pseudomonadati</taxon>
        <taxon>Bacteroidota</taxon>
        <taxon>Cytophagia</taxon>
        <taxon>Cytophagales</taxon>
        <taxon>Leadbetterellaceae</taxon>
        <taxon>Lacihabitans</taxon>
    </lineage>
</organism>
<keyword evidence="3" id="KW-1185">Reference proteome</keyword>
<keyword evidence="1" id="KW-0472">Membrane</keyword>
<feature type="transmembrane region" description="Helical" evidence="1">
    <location>
        <begin position="77"/>
        <end position="94"/>
    </location>
</feature>
<evidence type="ECO:0000313" key="2">
    <source>
        <dbReference type="EMBL" id="MFC3812349.1"/>
    </source>
</evidence>
<comment type="caution">
    <text evidence="2">The sequence shown here is derived from an EMBL/GenBank/DDBJ whole genome shotgun (WGS) entry which is preliminary data.</text>
</comment>
<accession>A0ABV7YYF7</accession>
<feature type="transmembrane region" description="Helical" evidence="1">
    <location>
        <begin position="106"/>
        <end position="139"/>
    </location>
</feature>
<dbReference type="EMBL" id="JBHRYQ010000001">
    <property type="protein sequence ID" value="MFC3812349.1"/>
    <property type="molecule type" value="Genomic_DNA"/>
</dbReference>
<keyword evidence="1" id="KW-1133">Transmembrane helix</keyword>
<keyword evidence="1" id="KW-0812">Transmembrane</keyword>
<dbReference type="PANTHER" id="PTHR37422">
    <property type="entry name" value="TEICHURONIC ACID BIOSYNTHESIS PROTEIN TUAE"/>
    <property type="match status" value="1"/>
</dbReference>
<dbReference type="Proteomes" id="UP001595616">
    <property type="component" value="Unassembled WGS sequence"/>
</dbReference>
<feature type="transmembrane region" description="Helical" evidence="1">
    <location>
        <begin position="298"/>
        <end position="315"/>
    </location>
</feature>
<gene>
    <name evidence="2" type="ORF">ACFOOI_16930</name>
</gene>
<name>A0ABV7YYF7_9BACT</name>
<evidence type="ECO:0000256" key="1">
    <source>
        <dbReference type="SAM" id="Phobius"/>
    </source>
</evidence>
<evidence type="ECO:0000313" key="3">
    <source>
        <dbReference type="Proteomes" id="UP001595616"/>
    </source>
</evidence>
<feature type="transmembrane region" description="Helical" evidence="1">
    <location>
        <begin position="15"/>
        <end position="36"/>
    </location>
</feature>
<feature type="transmembrane region" description="Helical" evidence="1">
    <location>
        <begin position="274"/>
        <end position="292"/>
    </location>
</feature>
<dbReference type="PANTHER" id="PTHR37422:SF13">
    <property type="entry name" value="LIPOPOLYSACCHARIDE BIOSYNTHESIS PROTEIN PA4999-RELATED"/>
    <property type="match status" value="1"/>
</dbReference>
<feature type="transmembrane region" description="Helical" evidence="1">
    <location>
        <begin position="151"/>
        <end position="169"/>
    </location>
</feature>
<feature type="transmembrane region" description="Helical" evidence="1">
    <location>
        <begin position="239"/>
        <end position="262"/>
    </location>
</feature>
<dbReference type="RefSeq" id="WP_379839219.1">
    <property type="nucleotide sequence ID" value="NZ_JBHRYQ010000001.1"/>
</dbReference>
<dbReference type="InterPro" id="IPR051533">
    <property type="entry name" value="WaaL-like"/>
</dbReference>
<evidence type="ECO:0008006" key="4">
    <source>
        <dbReference type="Google" id="ProtNLM"/>
    </source>
</evidence>
<proteinExistence type="predicted"/>